<dbReference type="Gene3D" id="3.40.50.720">
    <property type="entry name" value="NAD(P)-binding Rossmann-like Domain"/>
    <property type="match status" value="1"/>
</dbReference>
<protein>
    <submittedName>
        <fullName evidence="3">Oxidoreductase</fullName>
    </submittedName>
</protein>
<dbReference type="PANTHER" id="PTHR44196:SF1">
    <property type="entry name" value="DEHYDROGENASE_REDUCTASE SDR FAMILY MEMBER 7B"/>
    <property type="match status" value="1"/>
</dbReference>
<dbReference type="Proteomes" id="UP000239772">
    <property type="component" value="Unassembled WGS sequence"/>
</dbReference>
<keyword evidence="2" id="KW-0560">Oxidoreductase</keyword>
<organism evidence="3 4">
    <name type="scientific">Alsobacter soli</name>
    <dbReference type="NCBI Taxonomy" id="2109933"/>
    <lineage>
        <taxon>Bacteria</taxon>
        <taxon>Pseudomonadati</taxon>
        <taxon>Pseudomonadota</taxon>
        <taxon>Alphaproteobacteria</taxon>
        <taxon>Hyphomicrobiales</taxon>
        <taxon>Alsobacteraceae</taxon>
        <taxon>Alsobacter</taxon>
    </lineage>
</organism>
<dbReference type="SUPFAM" id="SSF51735">
    <property type="entry name" value="NAD(P)-binding Rossmann-fold domains"/>
    <property type="match status" value="1"/>
</dbReference>
<proteinExistence type="inferred from homology"/>
<comment type="similarity">
    <text evidence="1">Belongs to the short-chain dehydrogenases/reductases (SDR) family.</text>
</comment>
<dbReference type="RefSeq" id="WP_106336070.1">
    <property type="nucleotide sequence ID" value="NZ_PVZS01000006.1"/>
</dbReference>
<dbReference type="EMBL" id="PVZS01000006">
    <property type="protein sequence ID" value="PSC05826.1"/>
    <property type="molecule type" value="Genomic_DNA"/>
</dbReference>
<dbReference type="InterPro" id="IPR036291">
    <property type="entry name" value="NAD(P)-bd_dom_sf"/>
</dbReference>
<evidence type="ECO:0000256" key="1">
    <source>
        <dbReference type="ARBA" id="ARBA00006484"/>
    </source>
</evidence>
<dbReference type="PANTHER" id="PTHR44196">
    <property type="entry name" value="DEHYDROGENASE/REDUCTASE SDR FAMILY MEMBER 7B"/>
    <property type="match status" value="1"/>
</dbReference>
<reference evidence="4" key="1">
    <citation type="submission" date="2018-03" db="EMBL/GenBank/DDBJ databases">
        <authorList>
            <person name="Sun L."/>
            <person name="Liu H."/>
            <person name="Chen W."/>
            <person name="Huang K."/>
            <person name="Liu W."/>
            <person name="Gao X."/>
        </authorList>
    </citation>
    <scope>NUCLEOTIDE SEQUENCE [LARGE SCALE GENOMIC DNA]</scope>
    <source>
        <strain evidence="4">SH9</strain>
    </source>
</reference>
<dbReference type="OrthoDB" id="335726at2"/>
<dbReference type="AlphaFoldDB" id="A0A2T1HVX6"/>
<evidence type="ECO:0000256" key="2">
    <source>
        <dbReference type="ARBA" id="ARBA00023002"/>
    </source>
</evidence>
<dbReference type="InterPro" id="IPR002347">
    <property type="entry name" value="SDR_fam"/>
</dbReference>
<evidence type="ECO:0000313" key="3">
    <source>
        <dbReference type="EMBL" id="PSC05826.1"/>
    </source>
</evidence>
<dbReference type="GO" id="GO:0016491">
    <property type="term" value="F:oxidoreductase activity"/>
    <property type="evidence" value="ECO:0007669"/>
    <property type="project" value="UniProtKB-KW"/>
</dbReference>
<comment type="caution">
    <text evidence="3">The sequence shown here is derived from an EMBL/GenBank/DDBJ whole genome shotgun (WGS) entry which is preliminary data.</text>
</comment>
<dbReference type="PRINTS" id="PR00081">
    <property type="entry name" value="GDHRDH"/>
</dbReference>
<gene>
    <name evidence="3" type="ORF">SLNSH_07585</name>
</gene>
<keyword evidence="4" id="KW-1185">Reference proteome</keyword>
<accession>A0A2T1HVX6</accession>
<dbReference type="GO" id="GO:0016020">
    <property type="term" value="C:membrane"/>
    <property type="evidence" value="ECO:0007669"/>
    <property type="project" value="TreeGrafter"/>
</dbReference>
<name>A0A2T1HVX6_9HYPH</name>
<dbReference type="Pfam" id="PF00106">
    <property type="entry name" value="adh_short"/>
    <property type="match status" value="1"/>
</dbReference>
<evidence type="ECO:0000313" key="4">
    <source>
        <dbReference type="Proteomes" id="UP000239772"/>
    </source>
</evidence>
<sequence>MAQTYRARPQDGVAWITGASSGIGRATALELARRGFTVAASARRVEELESLSREAPDGHIRAYPCDVTDRAAVYATVETLERDLGPLALAFLNAGTFFPMKGAGFDPDVVMKTFDLNVGGVVNGLGAVIPRMTGRGRGQIAINASIAGYGGLPTSTAYGASKAALINMAAALKFALDEAGVTMQLVSPGFVGTPLTDRNDFPMPFIMPAEKAAKRICDGFERGGFEITFPRRLSWVLKLANILPYGLYFPLVARATASKTGRA</sequence>